<evidence type="ECO:0000256" key="2">
    <source>
        <dbReference type="ARBA" id="ARBA00022692"/>
    </source>
</evidence>
<feature type="transmembrane region" description="Helical" evidence="5">
    <location>
        <begin position="84"/>
        <end position="106"/>
    </location>
</feature>
<comment type="caution">
    <text evidence="7">The sequence shown here is derived from an EMBL/GenBank/DDBJ whole genome shotgun (WGS) entry which is preliminary data.</text>
</comment>
<keyword evidence="3 5" id="KW-1133">Transmembrane helix</keyword>
<keyword evidence="5" id="KW-1003">Cell membrane</keyword>
<dbReference type="STRING" id="1230457.C476_12136"/>
<evidence type="ECO:0000256" key="6">
    <source>
        <dbReference type="SAM" id="MobiDB-lite"/>
    </source>
</evidence>
<dbReference type="GO" id="GO:0065002">
    <property type="term" value="P:intracellular protein transmembrane transport"/>
    <property type="evidence" value="ECO:0007669"/>
    <property type="project" value="TreeGrafter"/>
</dbReference>
<dbReference type="RefSeq" id="WP_008013289.1">
    <property type="nucleotide sequence ID" value="NZ_AOIT01000049.1"/>
</dbReference>
<dbReference type="Pfam" id="PF00902">
    <property type="entry name" value="TatC"/>
    <property type="match status" value="2"/>
</dbReference>
<comment type="similarity">
    <text evidence="5">Belongs to the TatC family.</text>
</comment>
<keyword evidence="5" id="KW-0811">Translocation</keyword>
<evidence type="ECO:0000256" key="3">
    <source>
        <dbReference type="ARBA" id="ARBA00022989"/>
    </source>
</evidence>
<feature type="transmembrane region" description="Helical" evidence="5">
    <location>
        <begin position="666"/>
        <end position="692"/>
    </location>
</feature>
<evidence type="ECO:0000256" key="5">
    <source>
        <dbReference type="HAMAP-Rule" id="MF_00902"/>
    </source>
</evidence>
<keyword evidence="5" id="KW-0653">Protein transport</keyword>
<feature type="transmembrane region" description="Helical" evidence="5">
    <location>
        <begin position="504"/>
        <end position="523"/>
    </location>
</feature>
<keyword evidence="4 5" id="KW-0472">Membrane</keyword>
<name>M0CA25_9EURY</name>
<accession>M0CA25</accession>
<dbReference type="GO" id="GO:0043953">
    <property type="term" value="P:protein transport by the Tat complex"/>
    <property type="evidence" value="ECO:0007669"/>
    <property type="project" value="UniProtKB-UniRule"/>
</dbReference>
<sequence length="776" mass="83800">MSSALDEDTARAINTGRETVGTLLSSAQQHLQKVFIVFLVGFIGSFYALRMVIWDFLKATATGQMDQFVADSTDIITRTPFEVILLQAKIGMITGIIVAIPALLFFSRDAIRRRGYHSVVPVSKGHVAGLVALSLSLFVGGVVYAYSVFFPYAFEFLARNAVSAGIKPSFGITEFTEFMALLTLSFGLAAQLPLLIGALAYTEIIPYETFRDKWRHAFVGIVVFGALFSPPDPFTQVMWAMPMIVLYVFSLGLAKVVSNIRRRGAANSEGTGTEHVKRRILQFGGALAAIAAVVSIAVNQGAFDVLHASVFPALPDLIRPTGPLGLETMANTHGLAGDVAVGLIVAAAVGFVVLLGYTIRVLQGPVYPREDDIRRADTHEDVDFETLAAEDIADIPTPVFQNMSEDQALEYSREAMYDDDREKAQAILDRFDSLDTADESGDGTATGNASGDTAAGETGEEENLLASTAAGMLDPFTDDETTEDDIGGYGYDIAFILNSLASKMFYIVGLFMLVAGGTFFWLYSGGLLDVFTLFLDRVPQDVLAEVAVRNDIDPSGMTLQQLINEMDIVVALHPVEVLIFEVKVSTLLAAVAVLPMVLYFVWPAAKERGLVYGDRRTFVVWGGALIVGFAVGTYLGFFWIAPSIISYLVSDAISNGMVISYRIKNFFWLVIFTTVGIGFLLNIIVTMALFHVGGIVSYRSMLERWRPITVGIFALAAFASPKGVLTMLMVAFPIALTYLLGLAILYVLTGGGRLFGGGGGSAADHDAEDAEMATAE</sequence>
<feature type="transmembrane region" description="Helical" evidence="5">
    <location>
        <begin position="214"/>
        <end position="231"/>
    </location>
</feature>
<keyword evidence="5" id="KW-0813">Transport</keyword>
<feature type="transmembrane region" description="Helical" evidence="5">
    <location>
        <begin position="617"/>
        <end position="641"/>
    </location>
</feature>
<evidence type="ECO:0000313" key="7">
    <source>
        <dbReference type="EMBL" id="ELZ19207.1"/>
    </source>
</evidence>
<feature type="transmembrane region" description="Helical" evidence="5">
    <location>
        <begin position="34"/>
        <end position="53"/>
    </location>
</feature>
<keyword evidence="8" id="KW-1185">Reference proteome</keyword>
<feature type="transmembrane region" description="Helical" evidence="5">
    <location>
        <begin position="584"/>
        <end position="605"/>
    </location>
</feature>
<evidence type="ECO:0000256" key="1">
    <source>
        <dbReference type="ARBA" id="ARBA00004141"/>
    </source>
</evidence>
<feature type="transmembrane region" description="Helical" evidence="5">
    <location>
        <begin position="237"/>
        <end position="258"/>
    </location>
</feature>
<feature type="transmembrane region" description="Helical" evidence="5">
    <location>
        <begin position="127"/>
        <end position="149"/>
    </location>
</feature>
<feature type="transmembrane region" description="Helical" evidence="5">
    <location>
        <begin position="727"/>
        <end position="748"/>
    </location>
</feature>
<feature type="transmembrane region" description="Helical" evidence="5">
    <location>
        <begin position="178"/>
        <end position="202"/>
    </location>
</feature>
<proteinExistence type="inferred from homology"/>
<gene>
    <name evidence="5" type="primary">tatC</name>
    <name evidence="7" type="ORF">C476_12136</name>
</gene>
<comment type="function">
    <text evidence="5">Part of the twin-arginine translocation (Tat) system that transports large folded proteins containing a characteristic twin-arginine motif in their signal peptide across membranes.</text>
</comment>
<dbReference type="EMBL" id="AOIT01000049">
    <property type="protein sequence ID" value="ELZ19207.1"/>
    <property type="molecule type" value="Genomic_DNA"/>
</dbReference>
<comment type="subunit">
    <text evidence="5">Forms a complex with TatA.</text>
</comment>
<evidence type="ECO:0000256" key="4">
    <source>
        <dbReference type="ARBA" id="ARBA00023136"/>
    </source>
</evidence>
<dbReference type="PANTHER" id="PTHR30371">
    <property type="entry name" value="SEC-INDEPENDENT PROTEIN TRANSLOCASE PROTEIN TATC"/>
    <property type="match status" value="1"/>
</dbReference>
<dbReference type="PATRIC" id="fig|1230457.4.peg.2438"/>
<feature type="region of interest" description="Disordered" evidence="6">
    <location>
        <begin position="436"/>
        <end position="460"/>
    </location>
</feature>
<dbReference type="InterPro" id="IPR002033">
    <property type="entry name" value="TatC"/>
</dbReference>
<dbReference type="PRINTS" id="PR01840">
    <property type="entry name" value="TATCFAMILY"/>
</dbReference>
<dbReference type="HAMAP" id="MF_00902">
    <property type="entry name" value="TatC"/>
    <property type="match status" value="1"/>
</dbReference>
<feature type="transmembrane region" description="Helical" evidence="5">
    <location>
        <begin position="279"/>
        <end position="298"/>
    </location>
</feature>
<feature type="transmembrane region" description="Helical" evidence="5">
    <location>
        <begin position="704"/>
        <end position="721"/>
    </location>
</feature>
<protein>
    <recommendedName>
        <fullName evidence="5">Sec-independent protein translocase protein TatC</fullName>
    </recommendedName>
</protein>
<comment type="caution">
    <text evidence="5">Lacks conserved residue(s) required for the propagation of feature annotation.</text>
</comment>
<dbReference type="eggNOG" id="arCOG04736">
    <property type="taxonomic scope" value="Archaea"/>
</dbReference>
<feature type="transmembrane region" description="Helical" evidence="5">
    <location>
        <begin position="339"/>
        <end position="359"/>
    </location>
</feature>
<reference evidence="7 8" key="1">
    <citation type="journal article" date="2014" name="PLoS Genet.">
        <title>Phylogenetically driven sequencing of extremely halophilic archaea reveals strategies for static and dynamic osmo-response.</title>
        <authorList>
            <person name="Becker E.A."/>
            <person name="Seitzer P.M."/>
            <person name="Tritt A."/>
            <person name="Larsen D."/>
            <person name="Krusor M."/>
            <person name="Yao A.I."/>
            <person name="Wu D."/>
            <person name="Madern D."/>
            <person name="Eisen J.A."/>
            <person name="Darling A.E."/>
            <person name="Facciotti M.T."/>
        </authorList>
    </citation>
    <scope>NUCLEOTIDE SEQUENCE [LARGE SCALE GENOMIC DNA]</scope>
    <source>
        <strain evidence="7 8">JCM 13563</strain>
    </source>
</reference>
<organism evidence="7 8">
    <name type="scientific">Natrinema limicola JCM 13563</name>
    <dbReference type="NCBI Taxonomy" id="1230457"/>
    <lineage>
        <taxon>Archaea</taxon>
        <taxon>Methanobacteriati</taxon>
        <taxon>Methanobacteriota</taxon>
        <taxon>Stenosarchaea group</taxon>
        <taxon>Halobacteria</taxon>
        <taxon>Halobacteriales</taxon>
        <taxon>Natrialbaceae</taxon>
        <taxon>Natrinema</taxon>
    </lineage>
</organism>
<dbReference type="PANTHER" id="PTHR30371:SF0">
    <property type="entry name" value="SEC-INDEPENDENT PROTEIN TRANSLOCASE PROTEIN TATC, CHLOROPLASTIC-RELATED"/>
    <property type="match status" value="1"/>
</dbReference>
<dbReference type="GO" id="GO:0033281">
    <property type="term" value="C:TAT protein transport complex"/>
    <property type="evidence" value="ECO:0007669"/>
    <property type="project" value="UniProtKB-UniRule"/>
</dbReference>
<dbReference type="GO" id="GO:0009977">
    <property type="term" value="F:proton motive force dependent protein transmembrane transporter activity"/>
    <property type="evidence" value="ECO:0007669"/>
    <property type="project" value="TreeGrafter"/>
</dbReference>
<keyword evidence="2 5" id="KW-0812">Transmembrane</keyword>
<comment type="subcellular location">
    <subcellularLocation>
        <location evidence="5">Cell membrane</location>
        <topology evidence="5">Multi-pass membrane protein</topology>
    </subcellularLocation>
    <subcellularLocation>
        <location evidence="1">Membrane</location>
        <topology evidence="1">Multi-pass membrane protein</topology>
    </subcellularLocation>
</comment>
<evidence type="ECO:0000313" key="8">
    <source>
        <dbReference type="Proteomes" id="UP000011615"/>
    </source>
</evidence>
<dbReference type="AlphaFoldDB" id="M0CA25"/>
<dbReference type="OrthoDB" id="15305at2157"/>
<dbReference type="Proteomes" id="UP000011615">
    <property type="component" value="Unassembled WGS sequence"/>
</dbReference>